<reference evidence="1 2" key="1">
    <citation type="submission" date="2019-08" db="EMBL/GenBank/DDBJ databases">
        <title>Archaea genome.</title>
        <authorList>
            <person name="Kajale S."/>
            <person name="Shouche Y."/>
            <person name="Deshpande N."/>
            <person name="Sharma A."/>
        </authorList>
    </citation>
    <scope>NUCLEOTIDE SEQUENCE [LARGE SCALE GENOMIC DNA]</scope>
    <source>
        <strain evidence="1 2">ESP3B_9</strain>
    </source>
</reference>
<dbReference type="AlphaFoldDB" id="A0A5D5APF5"/>
<evidence type="ECO:0000313" key="2">
    <source>
        <dbReference type="Proteomes" id="UP000324104"/>
    </source>
</evidence>
<protein>
    <submittedName>
        <fullName evidence="1">Uncharacterized protein</fullName>
    </submittedName>
</protein>
<organism evidence="1 2">
    <name type="scientific">Natrialba swarupiae</name>
    <dbReference type="NCBI Taxonomy" id="2448032"/>
    <lineage>
        <taxon>Archaea</taxon>
        <taxon>Methanobacteriati</taxon>
        <taxon>Methanobacteriota</taxon>
        <taxon>Stenosarchaea group</taxon>
        <taxon>Halobacteria</taxon>
        <taxon>Halobacteriales</taxon>
        <taxon>Natrialbaceae</taxon>
        <taxon>Natrialba</taxon>
    </lineage>
</organism>
<accession>A0A5D5APF5</accession>
<sequence length="114" mass="12953">MIEPTTTESYDRHVGEWTVTPRSTESEIGVYGSATATNKHEGKQLRKGFSEFDVPPEDVEVTISASRTDGEDIRFIGSAYLTRDPREIRRSQALTYRQDPDYAETGLTFFDRDV</sequence>
<dbReference type="RefSeq" id="WP_149080043.1">
    <property type="nucleotide sequence ID" value="NZ_VTAW01000002.1"/>
</dbReference>
<dbReference type="Proteomes" id="UP000324104">
    <property type="component" value="Unassembled WGS sequence"/>
</dbReference>
<gene>
    <name evidence="1" type="ORF">FYC77_03075</name>
</gene>
<dbReference type="EMBL" id="VTAW01000002">
    <property type="protein sequence ID" value="TYT63576.1"/>
    <property type="molecule type" value="Genomic_DNA"/>
</dbReference>
<keyword evidence="2" id="KW-1185">Reference proteome</keyword>
<name>A0A5D5APF5_9EURY</name>
<comment type="caution">
    <text evidence="1">The sequence shown here is derived from an EMBL/GenBank/DDBJ whole genome shotgun (WGS) entry which is preliminary data.</text>
</comment>
<proteinExistence type="predicted"/>
<evidence type="ECO:0000313" key="1">
    <source>
        <dbReference type="EMBL" id="TYT63576.1"/>
    </source>
</evidence>